<evidence type="ECO:0008006" key="5">
    <source>
        <dbReference type="Google" id="ProtNLM"/>
    </source>
</evidence>
<organism evidence="3 4">
    <name type="scientific">Bacillus weihaiensis</name>
    <dbReference type="NCBI Taxonomy" id="1547283"/>
    <lineage>
        <taxon>Bacteria</taxon>
        <taxon>Bacillati</taxon>
        <taxon>Bacillota</taxon>
        <taxon>Bacilli</taxon>
        <taxon>Bacillales</taxon>
        <taxon>Bacillaceae</taxon>
        <taxon>Bacillus</taxon>
    </lineage>
</organism>
<dbReference type="AlphaFoldDB" id="A0A1L3MME9"/>
<evidence type="ECO:0000256" key="1">
    <source>
        <dbReference type="SAM" id="MobiDB-lite"/>
    </source>
</evidence>
<keyword evidence="4" id="KW-1185">Reference proteome</keyword>
<keyword evidence="2" id="KW-0812">Transmembrane</keyword>
<evidence type="ECO:0000313" key="4">
    <source>
        <dbReference type="Proteomes" id="UP000181936"/>
    </source>
</evidence>
<dbReference type="KEGG" id="bwh:A9C19_01425"/>
<protein>
    <recommendedName>
        <fullName evidence="5">DUF4309 domain-containing protein</fullName>
    </recommendedName>
</protein>
<feature type="compositionally biased region" description="Polar residues" evidence="1">
    <location>
        <begin position="244"/>
        <end position="260"/>
    </location>
</feature>
<proteinExistence type="predicted"/>
<evidence type="ECO:0000313" key="3">
    <source>
        <dbReference type="EMBL" id="APH03519.1"/>
    </source>
</evidence>
<accession>A0A1L3MME9</accession>
<sequence length="411" mass="46949">MGKKILLVMLTSVFTVLLMLFALWMLDIVELKGGSKVQSTPIVQKSNKLEAENTLSELLNVEYPRLGDDIQQAYDSFGEPKFASEGELDFYLLNKKKIFYVSFDEAGGSNRIESITFYVKGDKEKVKELGEKVLPVNSTFFKEVEDVEEDRNETFRYTSTDYHTTSYYETTDSMNRYAFIKISHDESDLFEESDVPDSLPTYRLEVSYLSQTELKEIGEKTEIEQVNENETIKVDMSQSFDEIQADTQPSESNNQSNEGSYGTDFSEEAIGFNNERILRSDFLELASKGEIKGIHTSIGSAIGPVIEAYLGQPDWRDEAEGGFTLMYRECQCGLGVGYDYEEYPETLISSFVLPIKLSYDQIITYLGQPDEEGYSEVDTGYYLFYNRGEHQLFIESNEPEFDGVLDWVVVR</sequence>
<dbReference type="Proteomes" id="UP000181936">
    <property type="component" value="Chromosome"/>
</dbReference>
<keyword evidence="2" id="KW-0472">Membrane</keyword>
<reference evidence="3 4" key="1">
    <citation type="journal article" date="2016" name="Sci. Rep.">
        <title>Complete genome sequence and transcriptomic analysis of a novel marine strain Bacillus weihaiensis reveals the mechanism of brown algae degradation.</title>
        <authorList>
            <person name="Zhu Y."/>
            <person name="Chen P."/>
            <person name="Bao Y."/>
            <person name="Men Y."/>
            <person name="Zeng Y."/>
            <person name="Yang J."/>
            <person name="Sun J."/>
            <person name="Sun Y."/>
        </authorList>
    </citation>
    <scope>NUCLEOTIDE SEQUENCE [LARGE SCALE GENOMIC DNA]</scope>
    <source>
        <strain evidence="3 4">Alg07</strain>
    </source>
</reference>
<keyword evidence="2" id="KW-1133">Transmembrane helix</keyword>
<feature type="transmembrane region" description="Helical" evidence="2">
    <location>
        <begin position="6"/>
        <end position="26"/>
    </location>
</feature>
<evidence type="ECO:0000256" key="2">
    <source>
        <dbReference type="SAM" id="Phobius"/>
    </source>
</evidence>
<gene>
    <name evidence="3" type="ORF">A9C19_01425</name>
</gene>
<name>A0A1L3MME9_9BACI</name>
<dbReference type="RefSeq" id="WP_072578309.1">
    <property type="nucleotide sequence ID" value="NZ_CP016020.1"/>
</dbReference>
<feature type="region of interest" description="Disordered" evidence="1">
    <location>
        <begin position="244"/>
        <end position="265"/>
    </location>
</feature>
<dbReference type="OrthoDB" id="2943694at2"/>
<dbReference type="EMBL" id="CP016020">
    <property type="protein sequence ID" value="APH03519.1"/>
    <property type="molecule type" value="Genomic_DNA"/>
</dbReference>